<evidence type="ECO:0000256" key="1">
    <source>
        <dbReference type="SAM" id="MobiDB-lite"/>
    </source>
</evidence>
<sequence length="325" mass="36792">MANIKFNKNAIPTTMARRYATRRRPYSRRSRAPTRRRVTPRKRSSYRRTSTRKRPSRKALLNVTSKKKRNGMLTVTTSGSSGTPIAPAFGPAFINATDGGYFLWCATAQNLYTANGPNPVSADAARTAQTCYMRGLSEHIRIQTSSPLPWFHRRICFTTKHAVFRSQIGTTPTPVNTIVPYYDDSARGMERWLQNQTNNNASVTVANWNGWIFKGAEGSDWSDRIIAPVDTTRIDVKFDKTWTLQSGNAVGIVRERKLWHPMNKNLTYDDDESGEAETDTSYYTVADKRGMGDFYILDIIQAGTGGSATDLMRFDCNSTLYWHER</sequence>
<reference evidence="2" key="1">
    <citation type="submission" date="2020-10" db="EMBL/GenBank/DDBJ databases">
        <title>CRESS DNA virus dark matter in the feces of wild birds.</title>
        <authorList>
            <person name="Yang S."/>
            <person name="Zhang W."/>
        </authorList>
    </citation>
    <scope>NUCLEOTIDE SEQUENCE</scope>
    <source>
        <strain evidence="2">Fcc172gen6</strain>
    </source>
</reference>
<name>A0A8A4XCX7_9VIRU</name>
<feature type="region of interest" description="Disordered" evidence="1">
    <location>
        <begin position="19"/>
        <end position="56"/>
    </location>
</feature>
<dbReference type="EMBL" id="MW182928">
    <property type="protein sequence ID" value="QTE03614.1"/>
    <property type="molecule type" value="Genomic_DNA"/>
</dbReference>
<evidence type="ECO:0000313" key="2">
    <source>
        <dbReference type="EMBL" id="QTE03614.1"/>
    </source>
</evidence>
<protein>
    <submittedName>
        <fullName evidence="2">Capsid protein</fullName>
    </submittedName>
</protein>
<proteinExistence type="predicted"/>
<organism evidence="2">
    <name type="scientific">Ficedula parva Genomoviridae sp</name>
    <dbReference type="NCBI Taxonomy" id="2814952"/>
    <lineage>
        <taxon>Viruses</taxon>
        <taxon>Monodnaviria</taxon>
        <taxon>Shotokuvirae</taxon>
        <taxon>Cressdnaviricota</taxon>
        <taxon>Repensiviricetes</taxon>
        <taxon>Geplafuvirales</taxon>
        <taxon>Genomoviridae</taxon>
    </lineage>
</organism>
<accession>A0A8A4XCX7</accession>